<dbReference type="PROSITE" id="PS51257">
    <property type="entry name" value="PROKAR_LIPOPROTEIN"/>
    <property type="match status" value="1"/>
</dbReference>
<evidence type="ECO:0000256" key="2">
    <source>
        <dbReference type="SAM" id="SignalP"/>
    </source>
</evidence>
<keyword evidence="4" id="KW-1185">Reference proteome</keyword>
<gene>
    <name evidence="3" type="ORF">Pla8534_67580</name>
</gene>
<dbReference type="OrthoDB" id="278759at2"/>
<feature type="chain" id="PRO_5022178435" evidence="2">
    <location>
        <begin position="28"/>
        <end position="158"/>
    </location>
</feature>
<keyword evidence="2" id="KW-0732">Signal</keyword>
<feature type="signal peptide" evidence="2">
    <location>
        <begin position="1"/>
        <end position="27"/>
    </location>
</feature>
<evidence type="ECO:0000313" key="4">
    <source>
        <dbReference type="Proteomes" id="UP000317648"/>
    </source>
</evidence>
<dbReference type="AlphaFoldDB" id="A0A518E454"/>
<proteinExistence type="predicted"/>
<dbReference type="Proteomes" id="UP000317648">
    <property type="component" value="Chromosome"/>
</dbReference>
<organism evidence="3 4">
    <name type="scientific">Lignipirellula cremea</name>
    <dbReference type="NCBI Taxonomy" id="2528010"/>
    <lineage>
        <taxon>Bacteria</taxon>
        <taxon>Pseudomonadati</taxon>
        <taxon>Planctomycetota</taxon>
        <taxon>Planctomycetia</taxon>
        <taxon>Pirellulales</taxon>
        <taxon>Pirellulaceae</taxon>
        <taxon>Lignipirellula</taxon>
    </lineage>
</organism>
<evidence type="ECO:0000256" key="1">
    <source>
        <dbReference type="SAM" id="Coils"/>
    </source>
</evidence>
<dbReference type="EMBL" id="CP036433">
    <property type="protein sequence ID" value="QDU98847.1"/>
    <property type="molecule type" value="Genomic_DNA"/>
</dbReference>
<protein>
    <submittedName>
        <fullName evidence="3">Uncharacterized protein</fullName>
    </submittedName>
</protein>
<dbReference type="RefSeq" id="WP_145058412.1">
    <property type="nucleotide sequence ID" value="NZ_CP036433.1"/>
</dbReference>
<reference evidence="3 4" key="1">
    <citation type="submission" date="2019-02" db="EMBL/GenBank/DDBJ databases">
        <title>Deep-cultivation of Planctomycetes and their phenomic and genomic characterization uncovers novel biology.</title>
        <authorList>
            <person name="Wiegand S."/>
            <person name="Jogler M."/>
            <person name="Boedeker C."/>
            <person name="Pinto D."/>
            <person name="Vollmers J."/>
            <person name="Rivas-Marin E."/>
            <person name="Kohn T."/>
            <person name="Peeters S.H."/>
            <person name="Heuer A."/>
            <person name="Rast P."/>
            <person name="Oberbeckmann S."/>
            <person name="Bunk B."/>
            <person name="Jeske O."/>
            <person name="Meyerdierks A."/>
            <person name="Storesund J.E."/>
            <person name="Kallscheuer N."/>
            <person name="Luecker S."/>
            <person name="Lage O.M."/>
            <person name="Pohl T."/>
            <person name="Merkel B.J."/>
            <person name="Hornburger P."/>
            <person name="Mueller R.-W."/>
            <person name="Bruemmer F."/>
            <person name="Labrenz M."/>
            <person name="Spormann A.M."/>
            <person name="Op den Camp H."/>
            <person name="Overmann J."/>
            <person name="Amann R."/>
            <person name="Jetten M.S.M."/>
            <person name="Mascher T."/>
            <person name="Medema M.H."/>
            <person name="Devos D.P."/>
            <person name="Kaster A.-K."/>
            <person name="Ovreas L."/>
            <person name="Rohde M."/>
            <person name="Galperin M.Y."/>
            <person name="Jogler C."/>
        </authorList>
    </citation>
    <scope>NUCLEOTIDE SEQUENCE [LARGE SCALE GENOMIC DNA]</scope>
    <source>
        <strain evidence="3 4">Pla85_3_4</strain>
    </source>
</reference>
<keyword evidence="1" id="KW-0175">Coiled coil</keyword>
<feature type="coiled-coil region" evidence="1">
    <location>
        <begin position="126"/>
        <end position="153"/>
    </location>
</feature>
<accession>A0A518E454</accession>
<evidence type="ECO:0000313" key="3">
    <source>
        <dbReference type="EMBL" id="QDU98847.1"/>
    </source>
</evidence>
<dbReference type="KEGG" id="lcre:Pla8534_67580"/>
<sequence length="158" mass="17699" precursor="true">MKTYPPSRIHCLAAVAALLAAISGCHHVETEEPEHHTPAHMPANYPAAVERLLALHAEINNGTQRPPQHLDVFVEASDVARWLPGLAADSDLEEQPWIRVERASRHYETLLADVMRRSGDERRAAYVAQETELARLQRELLDIQQIFSKATEAPPDTD</sequence>
<name>A0A518E454_9BACT</name>